<dbReference type="PANTHER" id="PTHR10332">
    <property type="entry name" value="EQUILIBRATIVE NUCLEOSIDE TRANSPORTER"/>
    <property type="match status" value="1"/>
</dbReference>
<proteinExistence type="inferred from homology"/>
<dbReference type="STRING" id="683960.A0A1E3NUM6"/>
<evidence type="ECO:0000256" key="3">
    <source>
        <dbReference type="ARBA" id="ARBA00022448"/>
    </source>
</evidence>
<evidence type="ECO:0008006" key="10">
    <source>
        <dbReference type="Google" id="ProtNLM"/>
    </source>
</evidence>
<feature type="transmembrane region" description="Helical" evidence="7">
    <location>
        <begin position="187"/>
        <end position="207"/>
    </location>
</feature>
<name>A0A1E3NUM6_WICAA</name>
<dbReference type="GO" id="GO:0005886">
    <property type="term" value="C:plasma membrane"/>
    <property type="evidence" value="ECO:0007669"/>
    <property type="project" value="TreeGrafter"/>
</dbReference>
<dbReference type="InterPro" id="IPR002259">
    <property type="entry name" value="Eqnu_transpt"/>
</dbReference>
<dbReference type="EMBL" id="KV454215">
    <property type="protein sequence ID" value="ODQ56836.1"/>
    <property type="molecule type" value="Genomic_DNA"/>
</dbReference>
<feature type="transmembrane region" description="Helical" evidence="7">
    <location>
        <begin position="20"/>
        <end position="44"/>
    </location>
</feature>
<dbReference type="RefSeq" id="XP_019036043.1">
    <property type="nucleotide sequence ID" value="XM_019180557.1"/>
</dbReference>
<dbReference type="GO" id="GO:0015205">
    <property type="term" value="F:nucleobase transmembrane transporter activity"/>
    <property type="evidence" value="ECO:0007669"/>
    <property type="project" value="EnsemblFungi"/>
</dbReference>
<evidence type="ECO:0000256" key="1">
    <source>
        <dbReference type="ARBA" id="ARBA00004141"/>
    </source>
</evidence>
<comment type="similarity">
    <text evidence="2">Belongs to the SLC29A/ENT transporter (TC 2.A.57) family.</text>
</comment>
<evidence type="ECO:0000256" key="6">
    <source>
        <dbReference type="ARBA" id="ARBA00023136"/>
    </source>
</evidence>
<dbReference type="OrthoDB" id="46396at2759"/>
<feature type="non-terminal residue" evidence="8">
    <location>
        <position position="406"/>
    </location>
</feature>
<sequence>VIFSFYNDNIQLSLSQLRYFTFLSIGISILWPWNCFLSASVYFIKKFGTGSGLSNNYSSTMMTVSTLTSFLLNSYLSTKQFANFVNRIKTGSLVNFSIFLLLSLIELFLPGLHNAGYFVFIMLLILFSSMGTCYQQNGCMAIVNVMGPIYAQAVMVGQAIAGVLPSIALMLSNLLYPGDANESSTSIVIYFFTTSIITLFSFVLLMITNRYKDDLPQDIEHESPVSETEYVPFKVLFAKLKFIVLSIFTVFVITLVFPVFASNITSVNPGFGKITTDAIYIPFIFLVWNLGDLAGRLACGFPQFVISSDRVLFLYSILRFAIVPFFFLCNLSKKDGDPAINSDFFYILLQFIFGFTNGHCLSCCFMNVGNYVEDEQKEAAGGFTTIFLSLGLAAGSIFSYLFVVII</sequence>
<feature type="transmembrane region" description="Helical" evidence="7">
    <location>
        <begin position="56"/>
        <end position="76"/>
    </location>
</feature>
<feature type="transmembrane region" description="Helical" evidence="7">
    <location>
        <begin position="380"/>
        <end position="405"/>
    </location>
</feature>
<feature type="transmembrane region" description="Helical" evidence="7">
    <location>
        <begin position="88"/>
        <end position="109"/>
    </location>
</feature>
<feature type="transmembrane region" description="Helical" evidence="7">
    <location>
        <begin position="312"/>
        <end position="332"/>
    </location>
</feature>
<evidence type="ECO:0000256" key="7">
    <source>
        <dbReference type="SAM" id="Phobius"/>
    </source>
</evidence>
<feature type="transmembrane region" description="Helical" evidence="7">
    <location>
        <begin position="115"/>
        <end position="134"/>
    </location>
</feature>
<evidence type="ECO:0000256" key="5">
    <source>
        <dbReference type="ARBA" id="ARBA00022989"/>
    </source>
</evidence>
<dbReference type="PRINTS" id="PR01130">
    <property type="entry name" value="DERENTRNSPRT"/>
</dbReference>
<protein>
    <recommendedName>
        <fullName evidence="10">Nucleoside transporter FUN26</fullName>
    </recommendedName>
</protein>
<evidence type="ECO:0000313" key="9">
    <source>
        <dbReference type="Proteomes" id="UP000094112"/>
    </source>
</evidence>
<keyword evidence="9" id="KW-1185">Reference proteome</keyword>
<accession>A0A1E3NUM6</accession>
<evidence type="ECO:0000313" key="8">
    <source>
        <dbReference type="EMBL" id="ODQ56836.1"/>
    </source>
</evidence>
<dbReference type="PANTHER" id="PTHR10332:SF88">
    <property type="entry name" value="EQUILIBRATIVE NUCLEOSIDE TRANSPORTER 1, ISOFORM A"/>
    <property type="match status" value="1"/>
</dbReference>
<gene>
    <name evidence="8" type="ORF">WICANDRAFT_13022</name>
</gene>
<organism evidence="8 9">
    <name type="scientific">Wickerhamomyces anomalus (strain ATCC 58044 / CBS 1984 / NCYC 433 / NRRL Y-366-8)</name>
    <name type="common">Yeast</name>
    <name type="synonym">Hansenula anomala</name>
    <dbReference type="NCBI Taxonomy" id="683960"/>
    <lineage>
        <taxon>Eukaryota</taxon>
        <taxon>Fungi</taxon>
        <taxon>Dikarya</taxon>
        <taxon>Ascomycota</taxon>
        <taxon>Saccharomycotina</taxon>
        <taxon>Saccharomycetes</taxon>
        <taxon>Phaffomycetales</taxon>
        <taxon>Wickerhamomycetaceae</taxon>
        <taxon>Wickerhamomyces</taxon>
    </lineage>
</organism>
<keyword evidence="6 7" id="KW-0472">Membrane</keyword>
<evidence type="ECO:0000256" key="4">
    <source>
        <dbReference type="ARBA" id="ARBA00022692"/>
    </source>
</evidence>
<feature type="transmembrane region" description="Helical" evidence="7">
    <location>
        <begin position="242"/>
        <end position="261"/>
    </location>
</feature>
<feature type="transmembrane region" description="Helical" evidence="7">
    <location>
        <begin position="344"/>
        <end position="368"/>
    </location>
</feature>
<comment type="subcellular location">
    <subcellularLocation>
        <location evidence="1">Membrane</location>
        <topology evidence="1">Multi-pass membrane protein</topology>
    </subcellularLocation>
</comment>
<keyword evidence="4 7" id="KW-0812">Transmembrane</keyword>
<dbReference type="InterPro" id="IPR036259">
    <property type="entry name" value="MFS_trans_sf"/>
</dbReference>
<dbReference type="PIRSF" id="PIRSF016379">
    <property type="entry name" value="ENT"/>
    <property type="match status" value="1"/>
</dbReference>
<dbReference type="Pfam" id="PF01733">
    <property type="entry name" value="Nucleoside_tran"/>
    <property type="match status" value="2"/>
</dbReference>
<feature type="transmembrane region" description="Helical" evidence="7">
    <location>
        <begin position="154"/>
        <end position="175"/>
    </location>
</feature>
<dbReference type="GO" id="GO:0000329">
    <property type="term" value="C:fungal-type vacuole membrane"/>
    <property type="evidence" value="ECO:0007669"/>
    <property type="project" value="EnsemblFungi"/>
</dbReference>
<feature type="non-terminal residue" evidence="8">
    <location>
        <position position="1"/>
    </location>
</feature>
<dbReference type="AlphaFoldDB" id="A0A1E3NUM6"/>
<dbReference type="GO" id="GO:0034257">
    <property type="term" value="F:nicotinamide riboside transmembrane transporter activity"/>
    <property type="evidence" value="ECO:0007669"/>
    <property type="project" value="EnsemblFungi"/>
</dbReference>
<dbReference type="GeneID" id="30197803"/>
<dbReference type="Proteomes" id="UP000094112">
    <property type="component" value="Unassembled WGS sequence"/>
</dbReference>
<evidence type="ECO:0000256" key="2">
    <source>
        <dbReference type="ARBA" id="ARBA00007965"/>
    </source>
</evidence>
<reference evidence="8 9" key="1">
    <citation type="journal article" date="2016" name="Proc. Natl. Acad. Sci. U.S.A.">
        <title>Comparative genomics of biotechnologically important yeasts.</title>
        <authorList>
            <person name="Riley R."/>
            <person name="Haridas S."/>
            <person name="Wolfe K.H."/>
            <person name="Lopes M.R."/>
            <person name="Hittinger C.T."/>
            <person name="Goeker M."/>
            <person name="Salamov A.A."/>
            <person name="Wisecaver J.H."/>
            <person name="Long T.M."/>
            <person name="Calvey C.H."/>
            <person name="Aerts A.L."/>
            <person name="Barry K.W."/>
            <person name="Choi C."/>
            <person name="Clum A."/>
            <person name="Coughlan A.Y."/>
            <person name="Deshpande S."/>
            <person name="Douglass A.P."/>
            <person name="Hanson S.J."/>
            <person name="Klenk H.-P."/>
            <person name="LaButti K.M."/>
            <person name="Lapidus A."/>
            <person name="Lindquist E.A."/>
            <person name="Lipzen A.M."/>
            <person name="Meier-Kolthoff J.P."/>
            <person name="Ohm R.A."/>
            <person name="Otillar R.P."/>
            <person name="Pangilinan J.L."/>
            <person name="Peng Y."/>
            <person name="Rokas A."/>
            <person name="Rosa C.A."/>
            <person name="Scheuner C."/>
            <person name="Sibirny A.A."/>
            <person name="Slot J.C."/>
            <person name="Stielow J.B."/>
            <person name="Sun H."/>
            <person name="Kurtzman C.P."/>
            <person name="Blackwell M."/>
            <person name="Grigoriev I.V."/>
            <person name="Jeffries T.W."/>
        </authorList>
    </citation>
    <scope>NUCLEOTIDE SEQUENCE [LARGE SCALE GENOMIC DNA]</scope>
    <source>
        <strain evidence="9">ATCC 58044 / CBS 1984 / NCYC 433 / NRRL Y-366-8</strain>
    </source>
</reference>
<keyword evidence="5 7" id="KW-1133">Transmembrane helix</keyword>
<keyword evidence="3" id="KW-0813">Transport</keyword>
<dbReference type="SUPFAM" id="SSF103473">
    <property type="entry name" value="MFS general substrate transporter"/>
    <property type="match status" value="1"/>
</dbReference>